<gene>
    <name evidence="2" type="ORF">EVG20_g6068</name>
</gene>
<evidence type="ECO:0000313" key="2">
    <source>
        <dbReference type="EMBL" id="TFY64059.1"/>
    </source>
</evidence>
<reference evidence="2 3" key="1">
    <citation type="submission" date="2019-02" db="EMBL/GenBank/DDBJ databases">
        <title>Genome sequencing of the rare red list fungi Dentipellis fragilis.</title>
        <authorList>
            <person name="Buettner E."/>
            <person name="Kellner H."/>
        </authorList>
    </citation>
    <scope>NUCLEOTIDE SEQUENCE [LARGE SCALE GENOMIC DNA]</scope>
    <source>
        <strain evidence="2 3">DSM 105465</strain>
    </source>
</reference>
<dbReference type="PANTHER" id="PTHR11439">
    <property type="entry name" value="GAG-POL-RELATED RETROTRANSPOSON"/>
    <property type="match status" value="1"/>
</dbReference>
<dbReference type="SUPFAM" id="SSF56672">
    <property type="entry name" value="DNA/RNA polymerases"/>
    <property type="match status" value="1"/>
</dbReference>
<evidence type="ECO:0000259" key="1">
    <source>
        <dbReference type="Pfam" id="PF07727"/>
    </source>
</evidence>
<organism evidence="2 3">
    <name type="scientific">Dentipellis fragilis</name>
    <dbReference type="NCBI Taxonomy" id="205917"/>
    <lineage>
        <taxon>Eukaryota</taxon>
        <taxon>Fungi</taxon>
        <taxon>Dikarya</taxon>
        <taxon>Basidiomycota</taxon>
        <taxon>Agaricomycotina</taxon>
        <taxon>Agaricomycetes</taxon>
        <taxon>Russulales</taxon>
        <taxon>Hericiaceae</taxon>
        <taxon>Dentipellis</taxon>
    </lineage>
</organism>
<dbReference type="OrthoDB" id="3344688at2759"/>
<comment type="caution">
    <text evidence="2">The sequence shown here is derived from an EMBL/GenBank/DDBJ whole genome shotgun (WGS) entry which is preliminary data.</text>
</comment>
<dbReference type="InterPro" id="IPR043502">
    <property type="entry name" value="DNA/RNA_pol_sf"/>
</dbReference>
<keyword evidence="3" id="KW-1185">Reference proteome</keyword>
<dbReference type="AlphaFoldDB" id="A0A4Y9YSI9"/>
<accession>A0A4Y9YSI9</accession>
<feature type="domain" description="Reverse transcriptase Ty1/copia-type" evidence="1">
    <location>
        <begin position="29"/>
        <end position="278"/>
    </location>
</feature>
<dbReference type="CDD" id="cd09272">
    <property type="entry name" value="RNase_HI_RT_Ty1"/>
    <property type="match status" value="1"/>
</dbReference>
<dbReference type="Pfam" id="PF07727">
    <property type="entry name" value="RVT_2"/>
    <property type="match status" value="1"/>
</dbReference>
<sequence length="521" mass="59811">MIQNHGKKRWLVTNMSSGCKELQSLKDLKVYKLVPRDTVPRGRKILKGRLVCTRKRDEAGVVKQHKVQFICKGFEQVFGQDYNKTTAPTARMESFHALLQIAAAHDWDARQFDVKTAFLYGVLPEEEAQYMEQPEGFEEAGKEDWVWLLQKGLYGMKQSGRIWNKMMHTAMVEWGFEHLPCEWCIYYRKTRTGITIVVVHVDDMLSIASNQEENEQFYQQLKQKWVISDLGEVKFTLGIAVQRNCTERTMALSQKSLINRVLTQFRQQDADPAPSPMEPSLKLAWPDQSIELSKEEYNILAVTPYRSLVGCLMYLAIGTRPDIAFAVRRLTGFMDCYHREHWNAALRVVRYLKGPKDLVLTLGGEQIQLVSFTDSDYANCTDTRRSIGGYCFALGTGIISWASRKQRIVTDSTCYAEYIAAHEASKECLWLRHLLSGLDIPQQDPTPLLCDNNAVITLSQDQALHARSKHYDITYHLLRQCVEDEKIVLSRVRSSDNPADIFTKALGTKDFCRLRDYPGVR</sequence>
<dbReference type="EMBL" id="SEOQ01000386">
    <property type="protein sequence ID" value="TFY64059.1"/>
    <property type="molecule type" value="Genomic_DNA"/>
</dbReference>
<proteinExistence type="predicted"/>
<dbReference type="Proteomes" id="UP000298327">
    <property type="component" value="Unassembled WGS sequence"/>
</dbReference>
<name>A0A4Y9YSI9_9AGAM</name>
<protein>
    <recommendedName>
        <fullName evidence="1">Reverse transcriptase Ty1/copia-type domain-containing protein</fullName>
    </recommendedName>
</protein>
<dbReference type="PANTHER" id="PTHR11439:SF440">
    <property type="entry name" value="INTEGRASE CATALYTIC DOMAIN-CONTAINING PROTEIN"/>
    <property type="match status" value="1"/>
</dbReference>
<evidence type="ECO:0000313" key="3">
    <source>
        <dbReference type="Proteomes" id="UP000298327"/>
    </source>
</evidence>
<dbReference type="STRING" id="205917.A0A4Y9YSI9"/>
<dbReference type="InterPro" id="IPR013103">
    <property type="entry name" value="RVT_2"/>
</dbReference>